<feature type="domain" description="AprE-like beta-barrel" evidence="12">
    <location>
        <begin position="326"/>
        <end position="414"/>
    </location>
</feature>
<dbReference type="PRINTS" id="PR01490">
    <property type="entry name" value="RTXTOXIND"/>
</dbReference>
<keyword evidence="6 9" id="KW-0812">Transmembrane</keyword>
<keyword evidence="3 9" id="KW-0813">Transport</keyword>
<dbReference type="GO" id="GO:0015031">
    <property type="term" value="P:protein transport"/>
    <property type="evidence" value="ECO:0007669"/>
    <property type="project" value="InterPro"/>
</dbReference>
<feature type="coiled-coil region" evidence="10">
    <location>
        <begin position="214"/>
        <end position="255"/>
    </location>
</feature>
<keyword evidence="8 9" id="KW-0472">Membrane</keyword>
<evidence type="ECO:0000313" key="14">
    <source>
        <dbReference type="Proteomes" id="UP000309138"/>
    </source>
</evidence>
<dbReference type="Gene3D" id="1.10.287.470">
    <property type="entry name" value="Helix hairpin bin"/>
    <property type="match status" value="1"/>
</dbReference>
<organism evidence="13 14">
    <name type="scientific">Sphingomonas baiyangensis</name>
    <dbReference type="NCBI Taxonomy" id="2572576"/>
    <lineage>
        <taxon>Bacteria</taxon>
        <taxon>Pseudomonadati</taxon>
        <taxon>Pseudomonadota</taxon>
        <taxon>Alphaproteobacteria</taxon>
        <taxon>Sphingomonadales</taxon>
        <taxon>Sphingomonadaceae</taxon>
        <taxon>Sphingomonas</taxon>
    </lineage>
</organism>
<evidence type="ECO:0000256" key="6">
    <source>
        <dbReference type="ARBA" id="ARBA00022692"/>
    </source>
</evidence>
<dbReference type="InterPro" id="IPR010129">
    <property type="entry name" value="T1SS_HlyD"/>
</dbReference>
<evidence type="ECO:0000256" key="3">
    <source>
        <dbReference type="ARBA" id="ARBA00022448"/>
    </source>
</evidence>
<dbReference type="Gene3D" id="2.40.50.100">
    <property type="match status" value="1"/>
</dbReference>
<evidence type="ECO:0000259" key="12">
    <source>
        <dbReference type="Pfam" id="PF26002"/>
    </source>
</evidence>
<evidence type="ECO:0000256" key="2">
    <source>
        <dbReference type="ARBA" id="ARBA00009477"/>
    </source>
</evidence>
<evidence type="ECO:0000256" key="7">
    <source>
        <dbReference type="ARBA" id="ARBA00022989"/>
    </source>
</evidence>
<sequence>METTIAPREQGRIEDAVPIKPKAASNLLLWLITAFFVAFVAWAALTEIDRTVRATGRIIPGSRLQVVSNLEGGVVEAILARAGEEVKRGQPLIRLDPTRTGAELGSSELSVSALTAKIARLEAEVQGRAPRYPVSQDAAVNEQIAIERSLHMSRMADLASSTAAAQSRITQTQRAVGEAQAAYESRASSLRSLEQQADLMRPLVERGIEPRLTLVQLENNASVARSDMAAAQAAIARAQAGVAEAQSSLNQLRQDWRARAASELAAAQAEMAAKRRVLPALADAVRRSTLTAPMDGRINRVLVSTVGGTVAPGAPLVELVPSEDQLLVEAQVAPKDIGFVRIRQPAKINVSAYDSAIYGSMDGEVETISPDAVIDERTGESHYIVRVRANSETLTGPDGRPLDLGSGMTVDVSLLGDKRSVLSYVLTPITRLQQRAFRE</sequence>
<dbReference type="PANTHER" id="PTHR30386:SF26">
    <property type="entry name" value="TRANSPORT PROTEIN COMB"/>
    <property type="match status" value="1"/>
</dbReference>
<evidence type="ECO:0000256" key="10">
    <source>
        <dbReference type="SAM" id="Coils"/>
    </source>
</evidence>
<evidence type="ECO:0000256" key="5">
    <source>
        <dbReference type="ARBA" id="ARBA00022519"/>
    </source>
</evidence>
<dbReference type="RefSeq" id="WP_136944167.1">
    <property type="nucleotide sequence ID" value="NZ_SWKR01000002.1"/>
</dbReference>
<proteinExistence type="inferred from homology"/>
<dbReference type="Pfam" id="PF25994">
    <property type="entry name" value="HH_AprE"/>
    <property type="match status" value="1"/>
</dbReference>
<comment type="similarity">
    <text evidence="2 9">Belongs to the membrane fusion protein (MFP) (TC 8.A.1) family.</text>
</comment>
<dbReference type="SUPFAM" id="SSF111369">
    <property type="entry name" value="HlyD-like secretion proteins"/>
    <property type="match status" value="1"/>
</dbReference>
<dbReference type="NCBIfam" id="TIGR01843">
    <property type="entry name" value="type_I_hlyD"/>
    <property type="match status" value="1"/>
</dbReference>
<dbReference type="Pfam" id="PF26002">
    <property type="entry name" value="Beta-barrel_AprE"/>
    <property type="match status" value="1"/>
</dbReference>
<dbReference type="EMBL" id="SWKR01000002">
    <property type="protein sequence ID" value="TKD52244.1"/>
    <property type="molecule type" value="Genomic_DNA"/>
</dbReference>
<dbReference type="InterPro" id="IPR058982">
    <property type="entry name" value="Beta-barrel_AprE"/>
</dbReference>
<comment type="subcellular location">
    <subcellularLocation>
        <location evidence="1 9">Cell inner membrane</location>
        <topology evidence="1 9">Single-pass membrane protein</topology>
    </subcellularLocation>
</comment>
<dbReference type="Gene3D" id="2.40.30.170">
    <property type="match status" value="1"/>
</dbReference>
<keyword evidence="10" id="KW-0175">Coiled coil</keyword>
<evidence type="ECO:0000256" key="9">
    <source>
        <dbReference type="RuleBase" id="RU365093"/>
    </source>
</evidence>
<accession>A0A4U1L6J5</accession>
<dbReference type="PANTHER" id="PTHR30386">
    <property type="entry name" value="MEMBRANE FUSION SUBUNIT OF EMRAB-TOLC MULTIDRUG EFFLUX PUMP"/>
    <property type="match status" value="1"/>
</dbReference>
<dbReference type="InterPro" id="IPR058781">
    <property type="entry name" value="HH_AprE-like"/>
</dbReference>
<dbReference type="InterPro" id="IPR050739">
    <property type="entry name" value="MFP"/>
</dbReference>
<keyword evidence="5 9" id="KW-0997">Cell inner membrane</keyword>
<comment type="caution">
    <text evidence="13">The sequence shown here is derived from an EMBL/GenBank/DDBJ whole genome shotgun (WGS) entry which is preliminary data.</text>
</comment>
<reference evidence="13 14" key="1">
    <citation type="submission" date="2019-04" db="EMBL/GenBank/DDBJ databases">
        <authorList>
            <person name="Yang Y."/>
            <person name="Wei D."/>
        </authorList>
    </citation>
    <scope>NUCLEOTIDE SEQUENCE [LARGE SCALE GENOMIC DNA]</scope>
    <source>
        <strain evidence="13 14">L-1-4w-11</strain>
    </source>
</reference>
<evidence type="ECO:0000256" key="4">
    <source>
        <dbReference type="ARBA" id="ARBA00022475"/>
    </source>
</evidence>
<protein>
    <recommendedName>
        <fullName evidence="9">Membrane fusion protein (MFP) family protein</fullName>
    </recommendedName>
</protein>
<evidence type="ECO:0000256" key="1">
    <source>
        <dbReference type="ARBA" id="ARBA00004377"/>
    </source>
</evidence>
<keyword evidence="7 9" id="KW-1133">Transmembrane helix</keyword>
<evidence type="ECO:0000313" key="13">
    <source>
        <dbReference type="EMBL" id="TKD52244.1"/>
    </source>
</evidence>
<dbReference type="Proteomes" id="UP000309138">
    <property type="component" value="Unassembled WGS sequence"/>
</dbReference>
<name>A0A4U1L6J5_9SPHN</name>
<dbReference type="GO" id="GO:0005886">
    <property type="term" value="C:plasma membrane"/>
    <property type="evidence" value="ECO:0007669"/>
    <property type="project" value="UniProtKB-SubCell"/>
</dbReference>
<dbReference type="OrthoDB" id="9810980at2"/>
<evidence type="ECO:0000259" key="11">
    <source>
        <dbReference type="Pfam" id="PF25994"/>
    </source>
</evidence>
<keyword evidence="14" id="KW-1185">Reference proteome</keyword>
<dbReference type="AlphaFoldDB" id="A0A4U1L6J5"/>
<feature type="domain" description="AprE-like long alpha-helical hairpin" evidence="11">
    <location>
        <begin position="101"/>
        <end position="283"/>
    </location>
</feature>
<feature type="transmembrane region" description="Helical" evidence="9">
    <location>
        <begin position="27"/>
        <end position="45"/>
    </location>
</feature>
<gene>
    <name evidence="13" type="ORF">FBR43_10965</name>
</gene>
<keyword evidence="4 9" id="KW-1003">Cell membrane</keyword>
<evidence type="ECO:0000256" key="8">
    <source>
        <dbReference type="ARBA" id="ARBA00023136"/>
    </source>
</evidence>